<feature type="non-terminal residue" evidence="2">
    <location>
        <position position="1"/>
    </location>
</feature>
<dbReference type="Proteomes" id="UP000018936">
    <property type="component" value="Unassembled WGS sequence"/>
</dbReference>
<feature type="compositionally biased region" description="Basic and acidic residues" evidence="1">
    <location>
        <begin position="14"/>
        <end position="25"/>
    </location>
</feature>
<evidence type="ECO:0000256" key="1">
    <source>
        <dbReference type="SAM" id="MobiDB-lite"/>
    </source>
</evidence>
<protein>
    <submittedName>
        <fullName evidence="2">Uncharacterized protein</fullName>
    </submittedName>
</protein>
<feature type="region of interest" description="Disordered" evidence="1">
    <location>
        <begin position="14"/>
        <end position="39"/>
    </location>
</feature>
<gene>
    <name evidence="2" type="ORF">L345_18517</name>
</gene>
<name>V8N0P8_OPHHA</name>
<sequence>MLVTWQEKRLKIDNMDKAQDLEPRRPMTGTRRNGTRRKK</sequence>
<comment type="caution">
    <text evidence="2">The sequence shown here is derived from an EMBL/GenBank/DDBJ whole genome shotgun (WGS) entry which is preliminary data.</text>
</comment>
<accession>V8N0P8</accession>
<proteinExistence type="predicted"/>
<organism evidence="2 3">
    <name type="scientific">Ophiophagus hannah</name>
    <name type="common">King cobra</name>
    <name type="synonym">Naja hannah</name>
    <dbReference type="NCBI Taxonomy" id="8665"/>
    <lineage>
        <taxon>Eukaryota</taxon>
        <taxon>Metazoa</taxon>
        <taxon>Chordata</taxon>
        <taxon>Craniata</taxon>
        <taxon>Vertebrata</taxon>
        <taxon>Euteleostomi</taxon>
        <taxon>Lepidosauria</taxon>
        <taxon>Squamata</taxon>
        <taxon>Bifurcata</taxon>
        <taxon>Unidentata</taxon>
        <taxon>Episquamata</taxon>
        <taxon>Toxicofera</taxon>
        <taxon>Serpentes</taxon>
        <taxon>Colubroidea</taxon>
        <taxon>Elapidae</taxon>
        <taxon>Elapinae</taxon>
        <taxon>Ophiophagus</taxon>
    </lineage>
</organism>
<reference evidence="2 3" key="1">
    <citation type="journal article" date="2013" name="Proc. Natl. Acad. Sci. U.S.A.">
        <title>The king cobra genome reveals dynamic gene evolution and adaptation in the snake venom system.</title>
        <authorList>
            <person name="Vonk F.J."/>
            <person name="Casewell N.R."/>
            <person name="Henkel C.V."/>
            <person name="Heimberg A.M."/>
            <person name="Jansen H.J."/>
            <person name="McCleary R.J."/>
            <person name="Kerkkamp H.M."/>
            <person name="Vos R.A."/>
            <person name="Guerreiro I."/>
            <person name="Calvete J.J."/>
            <person name="Wuster W."/>
            <person name="Woods A.E."/>
            <person name="Logan J.M."/>
            <person name="Harrison R.A."/>
            <person name="Castoe T.A."/>
            <person name="de Koning A.P."/>
            <person name="Pollock D.D."/>
            <person name="Yandell M."/>
            <person name="Calderon D."/>
            <person name="Renjifo C."/>
            <person name="Currier R.B."/>
            <person name="Salgado D."/>
            <person name="Pla D."/>
            <person name="Sanz L."/>
            <person name="Hyder A.S."/>
            <person name="Ribeiro J.M."/>
            <person name="Arntzen J.W."/>
            <person name="van den Thillart G.E."/>
            <person name="Boetzer M."/>
            <person name="Pirovano W."/>
            <person name="Dirks R.P."/>
            <person name="Spaink H.P."/>
            <person name="Duboule D."/>
            <person name="McGlinn E."/>
            <person name="Kini R.M."/>
            <person name="Richardson M.K."/>
        </authorList>
    </citation>
    <scope>NUCLEOTIDE SEQUENCE</scope>
    <source>
        <tissue evidence="2">Blood</tissue>
    </source>
</reference>
<dbReference type="AlphaFoldDB" id="V8N0P8"/>
<dbReference type="EMBL" id="AZIM01110758">
    <property type="protein sequence ID" value="ETE55775.1"/>
    <property type="molecule type" value="Genomic_DNA"/>
</dbReference>
<evidence type="ECO:0000313" key="3">
    <source>
        <dbReference type="Proteomes" id="UP000018936"/>
    </source>
</evidence>
<evidence type="ECO:0000313" key="2">
    <source>
        <dbReference type="EMBL" id="ETE55775.1"/>
    </source>
</evidence>
<keyword evidence="3" id="KW-1185">Reference proteome</keyword>